<organism evidence="8 9">
    <name type="scientific">Demequina litorisediminis</name>
    <dbReference type="NCBI Taxonomy" id="1849022"/>
    <lineage>
        <taxon>Bacteria</taxon>
        <taxon>Bacillati</taxon>
        <taxon>Actinomycetota</taxon>
        <taxon>Actinomycetes</taxon>
        <taxon>Micrococcales</taxon>
        <taxon>Demequinaceae</taxon>
        <taxon>Demequina</taxon>
    </lineage>
</organism>
<dbReference type="Pfam" id="PF00145">
    <property type="entry name" value="DNA_methylase"/>
    <property type="match status" value="2"/>
</dbReference>
<evidence type="ECO:0000256" key="4">
    <source>
        <dbReference type="ARBA" id="ARBA00022747"/>
    </source>
</evidence>
<reference evidence="9" key="1">
    <citation type="journal article" date="2019" name="Int. J. Syst. Evol. Microbiol.">
        <title>The Global Catalogue of Microorganisms (GCM) 10K type strain sequencing project: providing services to taxonomists for standard genome sequencing and annotation.</title>
        <authorList>
            <consortium name="The Broad Institute Genomics Platform"/>
            <consortium name="The Broad Institute Genome Sequencing Center for Infectious Disease"/>
            <person name="Wu L."/>
            <person name="Ma J."/>
        </authorList>
    </citation>
    <scope>NUCLEOTIDE SEQUENCE [LARGE SCALE GENOMIC DNA]</scope>
    <source>
        <strain evidence="9">NBRC 112299</strain>
    </source>
</reference>
<dbReference type="EMBL" id="BSUN01000001">
    <property type="protein sequence ID" value="GMA35611.1"/>
    <property type="molecule type" value="Genomic_DNA"/>
</dbReference>
<evidence type="ECO:0000256" key="7">
    <source>
        <dbReference type="RuleBase" id="RU000417"/>
    </source>
</evidence>
<evidence type="ECO:0000256" key="5">
    <source>
        <dbReference type="PROSITE-ProRule" id="PRU01016"/>
    </source>
</evidence>
<dbReference type="InterPro" id="IPR018247">
    <property type="entry name" value="EF_Hand_1_Ca_BS"/>
</dbReference>
<dbReference type="InterPro" id="IPR001525">
    <property type="entry name" value="C5_MeTfrase"/>
</dbReference>
<keyword evidence="9" id="KW-1185">Reference proteome</keyword>
<dbReference type="NCBIfam" id="TIGR00675">
    <property type="entry name" value="dcm"/>
    <property type="match status" value="1"/>
</dbReference>
<dbReference type="InterPro" id="IPR018117">
    <property type="entry name" value="C5_DNA_meth_AS"/>
</dbReference>
<dbReference type="Proteomes" id="UP001157125">
    <property type="component" value="Unassembled WGS sequence"/>
</dbReference>
<accession>A0ABQ6IEK4</accession>
<dbReference type="PROSITE" id="PS00094">
    <property type="entry name" value="C5_MTASE_1"/>
    <property type="match status" value="1"/>
</dbReference>
<dbReference type="PANTHER" id="PTHR46098">
    <property type="entry name" value="TRNA (CYTOSINE(38)-C(5))-METHYLTRANSFERASE"/>
    <property type="match status" value="1"/>
</dbReference>
<evidence type="ECO:0000256" key="1">
    <source>
        <dbReference type="ARBA" id="ARBA00022603"/>
    </source>
</evidence>
<dbReference type="Gene3D" id="3.90.120.10">
    <property type="entry name" value="DNA Methylase, subunit A, domain 2"/>
    <property type="match status" value="1"/>
</dbReference>
<gene>
    <name evidence="8" type="ORF">GCM10025876_18150</name>
</gene>
<dbReference type="PROSITE" id="PS00018">
    <property type="entry name" value="EF_HAND_1"/>
    <property type="match status" value="1"/>
</dbReference>
<evidence type="ECO:0000313" key="9">
    <source>
        <dbReference type="Proteomes" id="UP001157125"/>
    </source>
</evidence>
<dbReference type="SUPFAM" id="SSF53335">
    <property type="entry name" value="S-adenosyl-L-methionine-dependent methyltransferases"/>
    <property type="match status" value="1"/>
</dbReference>
<evidence type="ECO:0000256" key="2">
    <source>
        <dbReference type="ARBA" id="ARBA00022679"/>
    </source>
</evidence>
<protein>
    <recommendedName>
        <fullName evidence="7">Cytosine-specific methyltransferase</fullName>
        <ecNumber evidence="7">2.1.1.37</ecNumber>
    </recommendedName>
</protein>
<dbReference type="PRINTS" id="PR00105">
    <property type="entry name" value="C5METTRFRASE"/>
</dbReference>
<keyword evidence="3 5" id="KW-0949">S-adenosyl-L-methionine</keyword>
<keyword evidence="2 5" id="KW-0808">Transferase</keyword>
<dbReference type="InterPro" id="IPR050750">
    <property type="entry name" value="C5-MTase"/>
</dbReference>
<dbReference type="EC" id="2.1.1.37" evidence="7"/>
<dbReference type="PROSITE" id="PS51679">
    <property type="entry name" value="SAM_MT_C5"/>
    <property type="match status" value="1"/>
</dbReference>
<sequence length="468" mass="52269">MLDESASDAITFADLFAGVGGFAAALSAMGAEHVYAVEIDKHAAAVYEANWQHPALGDVTKDANDDGVTVPPHDIITGGFPCQPFSKSGAQRGMDEVRGTLFWNIEKIVRERKPTLICLENVRNLAGPRHKHEWQVIIEHLRNAGYQVAEQSAVFSPHLIAPEFGGSPQVRERVFITATLVPEGMVMDPDPEPVALPEHVLMRREWNLVEDLPMDRAGVVPGTEISADERSWIDHWEQMVVFMRAWRAEQARVTGEPLRRLPGHPVWADAWVATKAAREGLLDGAPAWKADFLRKNFDLYDSLREFLGAKAINTWLREVREFPESRRKLEWQAQDAVSMWDCVISLRPSGLRVKRPTHLPALVAITQTPIIGPIRRKLSAREAARLQGLPDNFTFVDQRDALTYKQMGNGVNVGVVNQVLKAHCERDKRLLLATDRGRAIYAMVADASDAPRDSVRSWLESHARASVS</sequence>
<dbReference type="RefSeq" id="WP_284328089.1">
    <property type="nucleotide sequence ID" value="NZ_BSUN01000001.1"/>
</dbReference>
<evidence type="ECO:0000256" key="6">
    <source>
        <dbReference type="RuleBase" id="RU000416"/>
    </source>
</evidence>
<comment type="caution">
    <text evidence="8">The sequence shown here is derived from an EMBL/GenBank/DDBJ whole genome shotgun (WGS) entry which is preliminary data.</text>
</comment>
<comment type="similarity">
    <text evidence="5 6">Belongs to the class I-like SAM-binding methyltransferase superfamily. C5-methyltransferase family.</text>
</comment>
<comment type="catalytic activity">
    <reaction evidence="7">
        <text>a 2'-deoxycytidine in DNA + S-adenosyl-L-methionine = a 5-methyl-2'-deoxycytidine in DNA + S-adenosyl-L-homocysteine + H(+)</text>
        <dbReference type="Rhea" id="RHEA:13681"/>
        <dbReference type="Rhea" id="RHEA-COMP:11369"/>
        <dbReference type="Rhea" id="RHEA-COMP:11370"/>
        <dbReference type="ChEBI" id="CHEBI:15378"/>
        <dbReference type="ChEBI" id="CHEBI:57856"/>
        <dbReference type="ChEBI" id="CHEBI:59789"/>
        <dbReference type="ChEBI" id="CHEBI:85452"/>
        <dbReference type="ChEBI" id="CHEBI:85454"/>
        <dbReference type="EC" id="2.1.1.37"/>
    </reaction>
</comment>
<keyword evidence="1 5" id="KW-0489">Methyltransferase</keyword>
<keyword evidence="4" id="KW-0680">Restriction system</keyword>
<proteinExistence type="inferred from homology"/>
<name>A0ABQ6IEK4_9MICO</name>
<evidence type="ECO:0000256" key="3">
    <source>
        <dbReference type="ARBA" id="ARBA00022691"/>
    </source>
</evidence>
<dbReference type="InterPro" id="IPR029063">
    <property type="entry name" value="SAM-dependent_MTases_sf"/>
</dbReference>
<evidence type="ECO:0000313" key="8">
    <source>
        <dbReference type="EMBL" id="GMA35611.1"/>
    </source>
</evidence>
<dbReference type="Gene3D" id="3.40.50.150">
    <property type="entry name" value="Vaccinia Virus protein VP39"/>
    <property type="match status" value="1"/>
</dbReference>
<dbReference type="PANTHER" id="PTHR46098:SF1">
    <property type="entry name" value="TRNA (CYTOSINE(38)-C(5))-METHYLTRANSFERASE"/>
    <property type="match status" value="1"/>
</dbReference>
<feature type="active site" evidence="5">
    <location>
        <position position="82"/>
    </location>
</feature>